<dbReference type="Proteomes" id="UP000293162">
    <property type="component" value="Unassembled WGS sequence"/>
</dbReference>
<dbReference type="AlphaFoldDB" id="A0A4Q5LTA2"/>
<sequence length="539" mass="56351">MKRLCLLYLSLGFIFITKYSQAQSVSPKVLSSAGGSVSVGNIQVSRSIGETFIVPGPTNTSSVSRGFQQNTSSISVGTISLVTFCSGDPIDIPFTAIDIFGSGNIFTAELSDASRNFTSPVSLGSLSSNNSGNIQGIIPLNTSAGNGYRIRVRSSSPVVNSLSNATNLTINQTPQASASNTGPYNVGQTIALSASGGTTYSWSGPASFSSSVQSPTIPDALQGNEGIYTVAVSSNGCSATATTQVVINGLDPCVRLVDYYYNKSGNPYQSLFPLVDGMVIDQVSFQTTISLVPVCDTLTIGSFELNMQGPDLNWNIIQNIFPYTVFDNLGNHFYGMNLQPGQYTLTATGYAEDNKGGVRTYGPVIIRFTIVGNLATISSPTLSTTNLCAGTDVDVSFTTTGSFNGGNAFEVQLSNEYGNFEAPAPTIIGTTNTVGVVHCTIPLSVTGGPGYRIRVASSNQTLAGNPTMSTLVINPLNRNLTDNITSGDNLIKVSGELTGSNKLTAPARVAYQAGKAILMNPGFETSGAVFKAEIKGCTD</sequence>
<dbReference type="EMBL" id="SEWF01000079">
    <property type="protein sequence ID" value="RYU92659.1"/>
    <property type="molecule type" value="Genomic_DNA"/>
</dbReference>
<evidence type="ECO:0000256" key="1">
    <source>
        <dbReference type="SAM" id="SignalP"/>
    </source>
</evidence>
<organism evidence="2 3">
    <name type="scientific">Emticicia agri</name>
    <dbReference type="NCBI Taxonomy" id="2492393"/>
    <lineage>
        <taxon>Bacteria</taxon>
        <taxon>Pseudomonadati</taxon>
        <taxon>Bacteroidota</taxon>
        <taxon>Cytophagia</taxon>
        <taxon>Cytophagales</taxon>
        <taxon>Leadbetterellaceae</taxon>
        <taxon>Emticicia</taxon>
    </lineage>
</organism>
<protein>
    <recommendedName>
        <fullName evidence="4">Ig-like domain-containing protein</fullName>
    </recommendedName>
</protein>
<evidence type="ECO:0008006" key="4">
    <source>
        <dbReference type="Google" id="ProtNLM"/>
    </source>
</evidence>
<proteinExistence type="predicted"/>
<name>A0A4Q5LTA2_9BACT</name>
<comment type="caution">
    <text evidence="2">The sequence shown here is derived from an EMBL/GenBank/DDBJ whole genome shotgun (WGS) entry which is preliminary data.</text>
</comment>
<dbReference type="NCBIfam" id="NF045639">
    <property type="entry name" value="GCX_COOH"/>
    <property type="match status" value="1"/>
</dbReference>
<feature type="signal peptide" evidence="1">
    <location>
        <begin position="1"/>
        <end position="22"/>
    </location>
</feature>
<accession>A0A4Q5LTA2</accession>
<feature type="chain" id="PRO_5020963726" description="Ig-like domain-containing protein" evidence="1">
    <location>
        <begin position="23"/>
        <end position="539"/>
    </location>
</feature>
<dbReference type="Gene3D" id="2.60.40.10">
    <property type="entry name" value="Immunoglobulins"/>
    <property type="match status" value="1"/>
</dbReference>
<keyword evidence="3" id="KW-1185">Reference proteome</keyword>
<keyword evidence="1" id="KW-0732">Signal</keyword>
<evidence type="ECO:0000313" key="3">
    <source>
        <dbReference type="Proteomes" id="UP000293162"/>
    </source>
</evidence>
<dbReference type="InterPro" id="IPR055015">
    <property type="entry name" value="GCX_COOH"/>
</dbReference>
<dbReference type="OrthoDB" id="953420at2"/>
<dbReference type="RefSeq" id="WP_130024152.1">
    <property type="nucleotide sequence ID" value="NZ_SEWF01000079.1"/>
</dbReference>
<gene>
    <name evidence="2" type="ORF">EWM59_26000</name>
</gene>
<dbReference type="InterPro" id="IPR013783">
    <property type="entry name" value="Ig-like_fold"/>
</dbReference>
<reference evidence="2 3" key="1">
    <citation type="submission" date="2019-02" db="EMBL/GenBank/DDBJ databases">
        <title>Bacterial novel species Emticicia sp. 17J42-9 isolated from soil.</title>
        <authorList>
            <person name="Jung H.-Y."/>
        </authorList>
    </citation>
    <scope>NUCLEOTIDE SEQUENCE [LARGE SCALE GENOMIC DNA]</scope>
    <source>
        <strain evidence="2 3">17J42-9</strain>
    </source>
</reference>
<evidence type="ECO:0000313" key="2">
    <source>
        <dbReference type="EMBL" id="RYU92659.1"/>
    </source>
</evidence>